<sequence>MRLTRRRVIALASSTAAVAGSGLVSQPASASTPSDNWSWLLRRFAQYGDVKKAIPAADELVFLPAYEQLALLGRSQNRVSAVDLTEAHLRRLRLVNPRLNAFVHVTEALAREAAVRSDERYRQGRPRMLEGLTFGVKALFDFLAGVPNDFGSKPMADLGFVPPFTAVYIQRALDAGVVVPGKTNTPEFGHKGTTDNKVHGPTGTPFDPRFNAGGSSGGAAAAVASFMTALTQGSDAGGSVRIPAAMCNIAALKPSVGRWPQDAPPIAAAPFFTPGPMARTVADVAMLMQAISGPSEGDPLSMDGLLDYVGAFRAGVDGKSPLAGRRIAYSPDMDLFPVEASVERVVRQALQAFERAGARVDQVKLGLDEIQVTDLGGRNRRPLTSQHFADTWVLMQAGLYGHARDLFLEFGIPMDLREHKEQLTPEFAAMLDRSERLLAEEYRHLDFLRADVLHKLNVVLGTYDYIVTPTIAVVGVPNADDGNTLGPSAVNGVAVDPQIGWCLTYPVNFSGHPAMSLPAGFAPNPLQGPDLPVGLQVIGRMKRDDEVITAAAAYERHNPWYHRYPR</sequence>
<dbReference type="InterPro" id="IPR020556">
    <property type="entry name" value="Amidase_CS"/>
</dbReference>
<evidence type="ECO:0000256" key="2">
    <source>
        <dbReference type="SAM" id="SignalP"/>
    </source>
</evidence>
<dbReference type="InParanoid" id="A0A1C4Z871"/>
<dbReference type="SUPFAM" id="SSF75304">
    <property type="entry name" value="Amidase signature (AS) enzymes"/>
    <property type="match status" value="1"/>
</dbReference>
<feature type="signal peptide" evidence="2">
    <location>
        <begin position="1"/>
        <end position="30"/>
    </location>
</feature>
<dbReference type="PANTHER" id="PTHR11895:SF7">
    <property type="entry name" value="GLUTAMYL-TRNA(GLN) AMIDOTRANSFERASE SUBUNIT A, MITOCHONDRIAL"/>
    <property type="match status" value="1"/>
</dbReference>
<dbReference type="RefSeq" id="WP_088983679.1">
    <property type="nucleotide sequence ID" value="NZ_LT607413.1"/>
</dbReference>
<dbReference type="GO" id="GO:0016740">
    <property type="term" value="F:transferase activity"/>
    <property type="evidence" value="ECO:0007669"/>
    <property type="project" value="UniProtKB-KW"/>
</dbReference>
<feature type="domain" description="Amidase" evidence="3">
    <location>
        <begin position="83"/>
        <end position="547"/>
    </location>
</feature>
<name>A0A1C4Z871_MICEC</name>
<dbReference type="InterPro" id="IPR036928">
    <property type="entry name" value="AS_sf"/>
</dbReference>
<gene>
    <name evidence="4" type="ORF">GA0070618_4864</name>
</gene>
<dbReference type="Gene3D" id="3.90.1300.10">
    <property type="entry name" value="Amidase signature (AS) domain"/>
    <property type="match status" value="1"/>
</dbReference>
<dbReference type="InterPro" id="IPR006311">
    <property type="entry name" value="TAT_signal"/>
</dbReference>
<proteinExistence type="inferred from homology"/>
<dbReference type="InterPro" id="IPR000120">
    <property type="entry name" value="Amidase"/>
</dbReference>
<dbReference type="Proteomes" id="UP000198253">
    <property type="component" value="Chromosome I"/>
</dbReference>
<dbReference type="AlphaFoldDB" id="A0A1C4Z871"/>
<evidence type="ECO:0000313" key="4">
    <source>
        <dbReference type="EMBL" id="SCF28911.1"/>
    </source>
</evidence>
<accession>A0A1C4Z871</accession>
<organism evidence="4 5">
    <name type="scientific">Micromonospora echinospora</name>
    <name type="common">Micromonospora purpurea</name>
    <dbReference type="NCBI Taxonomy" id="1877"/>
    <lineage>
        <taxon>Bacteria</taxon>
        <taxon>Bacillati</taxon>
        <taxon>Actinomycetota</taxon>
        <taxon>Actinomycetes</taxon>
        <taxon>Micromonosporales</taxon>
        <taxon>Micromonosporaceae</taxon>
        <taxon>Micromonospora</taxon>
    </lineage>
</organism>
<dbReference type="PANTHER" id="PTHR11895">
    <property type="entry name" value="TRANSAMIDASE"/>
    <property type="match status" value="1"/>
</dbReference>
<dbReference type="PROSITE" id="PS51318">
    <property type="entry name" value="TAT"/>
    <property type="match status" value="1"/>
</dbReference>
<evidence type="ECO:0000259" key="3">
    <source>
        <dbReference type="Pfam" id="PF01425"/>
    </source>
</evidence>
<dbReference type="OrthoDB" id="182039at2"/>
<evidence type="ECO:0000256" key="1">
    <source>
        <dbReference type="ARBA" id="ARBA00009199"/>
    </source>
</evidence>
<dbReference type="PROSITE" id="PS00571">
    <property type="entry name" value="AMIDASES"/>
    <property type="match status" value="1"/>
</dbReference>
<feature type="chain" id="PRO_5008709950" evidence="2">
    <location>
        <begin position="31"/>
        <end position="566"/>
    </location>
</feature>
<keyword evidence="5" id="KW-1185">Reference proteome</keyword>
<dbReference type="InterPro" id="IPR023631">
    <property type="entry name" value="Amidase_dom"/>
</dbReference>
<dbReference type="Pfam" id="PF01425">
    <property type="entry name" value="Amidase"/>
    <property type="match status" value="1"/>
</dbReference>
<dbReference type="EMBL" id="LT607413">
    <property type="protein sequence ID" value="SCF28911.1"/>
    <property type="molecule type" value="Genomic_DNA"/>
</dbReference>
<evidence type="ECO:0000313" key="5">
    <source>
        <dbReference type="Proteomes" id="UP000198253"/>
    </source>
</evidence>
<reference evidence="5" key="1">
    <citation type="submission" date="2016-06" db="EMBL/GenBank/DDBJ databases">
        <authorList>
            <person name="Varghese N."/>
            <person name="Submissions Spin"/>
        </authorList>
    </citation>
    <scope>NUCLEOTIDE SEQUENCE [LARGE SCALE GENOMIC DNA]</scope>
    <source>
        <strain evidence="5">DSM 43816</strain>
    </source>
</reference>
<protein>
    <submittedName>
        <fullName evidence="4">Aspartyl-tRNA(Asn)/glutamyl-tRNA(Gln) amidotransferase subunit A</fullName>
    </submittedName>
</protein>
<keyword evidence="2" id="KW-0732">Signal</keyword>
<keyword evidence="4" id="KW-0808">Transferase</keyword>
<comment type="similarity">
    <text evidence="1">Belongs to the amidase family.</text>
</comment>